<name>A0ACC2XJC9_9TREE</name>
<dbReference type="EMBL" id="JASBWU010000002">
    <property type="protein sequence ID" value="KAJ9124120.1"/>
    <property type="molecule type" value="Genomic_DNA"/>
</dbReference>
<dbReference type="Proteomes" id="UP001243375">
    <property type="component" value="Unassembled WGS sequence"/>
</dbReference>
<sequence length="204" mass="22649">MALAIIRSLRPENQDQEQNVEYLHRQFPLPPSTSDAPRPHQRPFSTACLSYIDEEGTYYRSPIDQLMTETNHESNIINRATTPTMLVDGGGAAAADVGKEEQEEEKRKRLLAAAGLVTIALLATSTNLAAKDGKHLENGQLIDDAPPLPLILRGTFLGRLLRRRNGSEGDVRSGTRNKERQRYPMLTWLLSIGKRIPPSLPSSL</sequence>
<reference evidence="1" key="1">
    <citation type="submission" date="2023-04" db="EMBL/GenBank/DDBJ databases">
        <title>Draft Genome sequencing of Naganishia species isolated from polar environments using Oxford Nanopore Technology.</title>
        <authorList>
            <person name="Leo P."/>
            <person name="Venkateswaran K."/>
        </authorList>
    </citation>
    <scope>NUCLEOTIDE SEQUENCE</scope>
    <source>
        <strain evidence="1">MNA-CCFEE 5425</strain>
    </source>
</reference>
<evidence type="ECO:0000313" key="1">
    <source>
        <dbReference type="EMBL" id="KAJ9124120.1"/>
    </source>
</evidence>
<proteinExistence type="predicted"/>
<keyword evidence="2" id="KW-1185">Reference proteome</keyword>
<accession>A0ACC2XJC9</accession>
<comment type="caution">
    <text evidence="1">The sequence shown here is derived from an EMBL/GenBank/DDBJ whole genome shotgun (WGS) entry which is preliminary data.</text>
</comment>
<evidence type="ECO:0000313" key="2">
    <source>
        <dbReference type="Proteomes" id="UP001243375"/>
    </source>
</evidence>
<organism evidence="1 2">
    <name type="scientific">Naganishia vaughanmartiniae</name>
    <dbReference type="NCBI Taxonomy" id="1424756"/>
    <lineage>
        <taxon>Eukaryota</taxon>
        <taxon>Fungi</taxon>
        <taxon>Dikarya</taxon>
        <taxon>Basidiomycota</taxon>
        <taxon>Agaricomycotina</taxon>
        <taxon>Tremellomycetes</taxon>
        <taxon>Filobasidiales</taxon>
        <taxon>Filobasidiaceae</taxon>
        <taxon>Naganishia</taxon>
    </lineage>
</organism>
<protein>
    <submittedName>
        <fullName evidence="1">Uncharacterized protein</fullName>
    </submittedName>
</protein>
<gene>
    <name evidence="1" type="ORF">QFC22_000915</name>
</gene>